<dbReference type="AlphaFoldDB" id="A0AA41N112"/>
<sequence length="126" mass="13865">MLATNHSIVVKQGSSMVVSVFGLVDGRVGYPPPHSGRQVQRGHYGVQRIELLPGDWENLAIETQGGQEKHEVSPLSKKHDEEEECHTSESQGQASDSEKITVVDALHEIPVKKMKVINLTATQKND</sequence>
<name>A0AA41N112_SCICA</name>
<comment type="caution">
    <text evidence="2">The sequence shown here is derived from an EMBL/GenBank/DDBJ whole genome shotgun (WGS) entry which is preliminary data.</text>
</comment>
<organism evidence="2 3">
    <name type="scientific">Sciurus carolinensis</name>
    <name type="common">Eastern gray squirrel</name>
    <dbReference type="NCBI Taxonomy" id="30640"/>
    <lineage>
        <taxon>Eukaryota</taxon>
        <taxon>Metazoa</taxon>
        <taxon>Chordata</taxon>
        <taxon>Craniata</taxon>
        <taxon>Vertebrata</taxon>
        <taxon>Euteleostomi</taxon>
        <taxon>Mammalia</taxon>
        <taxon>Eutheria</taxon>
        <taxon>Euarchontoglires</taxon>
        <taxon>Glires</taxon>
        <taxon>Rodentia</taxon>
        <taxon>Sciuromorpha</taxon>
        <taxon>Sciuridae</taxon>
        <taxon>Sciurinae</taxon>
        <taxon>Sciurini</taxon>
        <taxon>Sciurus</taxon>
    </lineage>
</organism>
<protein>
    <submittedName>
        <fullName evidence="2">Insulin-like growth factor-binding protein 7</fullName>
    </submittedName>
</protein>
<feature type="region of interest" description="Disordered" evidence="1">
    <location>
        <begin position="63"/>
        <end position="100"/>
    </location>
</feature>
<reference evidence="2" key="1">
    <citation type="submission" date="2020-03" db="EMBL/GenBank/DDBJ databases">
        <title>Studies in the Genomics of Life Span.</title>
        <authorList>
            <person name="Glass D."/>
        </authorList>
    </citation>
    <scope>NUCLEOTIDE SEQUENCE</scope>
    <source>
        <strain evidence="2">SUZIE</strain>
        <tissue evidence="2">Muscle</tissue>
    </source>
</reference>
<evidence type="ECO:0000313" key="2">
    <source>
        <dbReference type="EMBL" id="MBZ3881780.1"/>
    </source>
</evidence>
<feature type="compositionally biased region" description="Basic and acidic residues" evidence="1">
    <location>
        <begin position="67"/>
        <end position="80"/>
    </location>
</feature>
<accession>A0AA41N112</accession>
<dbReference type="EMBL" id="JAATJV010378628">
    <property type="protein sequence ID" value="MBZ3881780.1"/>
    <property type="molecule type" value="Genomic_DNA"/>
</dbReference>
<evidence type="ECO:0000256" key="1">
    <source>
        <dbReference type="SAM" id="MobiDB-lite"/>
    </source>
</evidence>
<gene>
    <name evidence="2" type="ORF">SUZIE_164650</name>
</gene>
<keyword evidence="3" id="KW-1185">Reference proteome</keyword>
<dbReference type="Proteomes" id="UP001166674">
    <property type="component" value="Unassembled WGS sequence"/>
</dbReference>
<proteinExistence type="predicted"/>
<evidence type="ECO:0000313" key="3">
    <source>
        <dbReference type="Proteomes" id="UP001166674"/>
    </source>
</evidence>